<dbReference type="GO" id="GO:0048038">
    <property type="term" value="F:quinone binding"/>
    <property type="evidence" value="ECO:0007669"/>
    <property type="project" value="InterPro"/>
</dbReference>
<dbReference type="Proteomes" id="UP000194469">
    <property type="component" value="Unassembled WGS sequence"/>
</dbReference>
<dbReference type="AlphaFoldDB" id="A0A1Y6FND1"/>
<keyword evidence="4" id="KW-0812">Transmembrane</keyword>
<evidence type="ECO:0000256" key="3">
    <source>
        <dbReference type="ARBA" id="ARBA00023002"/>
    </source>
</evidence>
<keyword evidence="3" id="KW-0560">Oxidoreductase</keyword>
<dbReference type="SUPFAM" id="SSF50998">
    <property type="entry name" value="Quinoprotein alcohol dehydrogenase-like"/>
    <property type="match status" value="1"/>
</dbReference>
<dbReference type="InterPro" id="IPR018391">
    <property type="entry name" value="PQQ_b-propeller_rpt"/>
</dbReference>
<dbReference type="RefSeq" id="WP_086456969.1">
    <property type="nucleotide sequence ID" value="NZ_FXWL01000002.1"/>
</dbReference>
<dbReference type="InterPro" id="IPR017511">
    <property type="entry name" value="PQQ_mDH"/>
</dbReference>
<evidence type="ECO:0000256" key="2">
    <source>
        <dbReference type="ARBA" id="ARBA00008156"/>
    </source>
</evidence>
<dbReference type="InterPro" id="IPR002372">
    <property type="entry name" value="PQQ_rpt_dom"/>
</dbReference>
<feature type="transmembrane region" description="Helical" evidence="4">
    <location>
        <begin position="87"/>
        <end position="108"/>
    </location>
</feature>
<keyword evidence="7" id="KW-1185">Reference proteome</keyword>
<protein>
    <submittedName>
        <fullName evidence="6">Quinoprotein glucose dehydrogenase</fullName>
    </submittedName>
</protein>
<dbReference type="NCBIfam" id="TIGR03074">
    <property type="entry name" value="PQQ_membr_DH"/>
    <property type="match status" value="1"/>
</dbReference>
<organism evidence="6 7">
    <name type="scientific">Sphingopyxis terrae subsp. ummariensis</name>
    <dbReference type="NCBI Taxonomy" id="429001"/>
    <lineage>
        <taxon>Bacteria</taxon>
        <taxon>Pseudomonadati</taxon>
        <taxon>Pseudomonadota</taxon>
        <taxon>Alphaproteobacteria</taxon>
        <taxon>Sphingomonadales</taxon>
        <taxon>Sphingomonadaceae</taxon>
        <taxon>Sphingopyxis</taxon>
    </lineage>
</organism>
<comment type="cofactor">
    <cofactor evidence="1">
        <name>pyrroloquinoline quinone</name>
        <dbReference type="ChEBI" id="CHEBI:58442"/>
    </cofactor>
</comment>
<gene>
    <name evidence="6" type="ORF">SAMN06295984_1936</name>
</gene>
<reference evidence="7" key="1">
    <citation type="submission" date="2017-04" db="EMBL/GenBank/DDBJ databases">
        <authorList>
            <person name="Varghese N."/>
            <person name="Submissions S."/>
        </authorList>
    </citation>
    <scope>NUCLEOTIDE SEQUENCE [LARGE SCALE GENOMIC DNA]</scope>
    <source>
        <strain evidence="7">UI2</strain>
    </source>
</reference>
<keyword evidence="4" id="KW-1133">Transmembrane helix</keyword>
<dbReference type="Pfam" id="PF01011">
    <property type="entry name" value="PQQ"/>
    <property type="match status" value="1"/>
</dbReference>
<evidence type="ECO:0000256" key="1">
    <source>
        <dbReference type="ARBA" id="ARBA00001931"/>
    </source>
</evidence>
<evidence type="ECO:0000313" key="7">
    <source>
        <dbReference type="Proteomes" id="UP000194469"/>
    </source>
</evidence>
<proteinExistence type="inferred from homology"/>
<dbReference type="InterPro" id="IPR011047">
    <property type="entry name" value="Quinoprotein_ADH-like_sf"/>
</dbReference>
<evidence type="ECO:0000259" key="5">
    <source>
        <dbReference type="Pfam" id="PF01011"/>
    </source>
</evidence>
<feature type="domain" description="Pyrrolo-quinoline quinone repeat" evidence="5">
    <location>
        <begin position="170"/>
        <end position="774"/>
    </location>
</feature>
<dbReference type="GeneID" id="303001593"/>
<dbReference type="PANTHER" id="PTHR32303:SF4">
    <property type="entry name" value="QUINOPROTEIN GLUCOSE DEHYDROGENASE"/>
    <property type="match status" value="1"/>
</dbReference>
<dbReference type="CDD" id="cd10280">
    <property type="entry name" value="PQQ_mGDH"/>
    <property type="match status" value="1"/>
</dbReference>
<dbReference type="GO" id="GO:0008876">
    <property type="term" value="F:quinoprotein glucose dehydrogenase activity"/>
    <property type="evidence" value="ECO:0007669"/>
    <property type="project" value="TreeGrafter"/>
</dbReference>
<dbReference type="EMBL" id="FXWL01000002">
    <property type="protein sequence ID" value="SMQ76494.1"/>
    <property type="molecule type" value="Genomic_DNA"/>
</dbReference>
<evidence type="ECO:0000313" key="6">
    <source>
        <dbReference type="EMBL" id="SMQ76494.1"/>
    </source>
</evidence>
<name>A0A1Y6FND1_9SPHN</name>
<feature type="transmembrane region" description="Helical" evidence="4">
    <location>
        <begin position="65"/>
        <end position="81"/>
    </location>
</feature>
<evidence type="ECO:0000256" key="4">
    <source>
        <dbReference type="SAM" id="Phobius"/>
    </source>
</evidence>
<feature type="transmembrane region" description="Helical" evidence="4">
    <location>
        <begin position="12"/>
        <end position="35"/>
    </location>
</feature>
<keyword evidence="4" id="KW-0472">Membrane</keyword>
<feature type="transmembrane region" description="Helical" evidence="4">
    <location>
        <begin position="41"/>
        <end position="58"/>
    </location>
</feature>
<dbReference type="Gene3D" id="2.140.10.10">
    <property type="entry name" value="Quinoprotein alcohol dehydrogenase-like superfamily"/>
    <property type="match status" value="2"/>
</dbReference>
<sequence length="800" mass="85536">MRLTRHFAAPWPLLILGLLIALIGIVLAGGGAWLAAIGGSPYYVITGVAMIVAGGLLCRGARAGAWLYIAIFAVTLLWAFAEAGFDGWALVPRVVAPLILLLAVLLLMPLAAPPPRRWRPALLASAGVLVVAIAGGFAIGLAGPSGAERPLPAPRLAMSDPALHQTGADWPAYGGTESARRYSPLAQITPANVGKLERAWHVHSGDLPSSPDVRKTYGAENTPLKVGDSLFVCTPKNIVLALDPATGNQKWRFDPKVPDTAIPYTAACRGVSYYAVPGAAATAPCAQRIIFGTLDARLFALDAMTGRRCADFGANGEVDTKIGMGETPPGYVSINSPPTIVKGVVVTGHQVLDGQDRWAPSGVIRGFDAVTGKLAWAWDMMHPDWDGYPPAGEEWARGTPNMWTIASGDEALGLVYLPMGNAAADYYSSLRRPPENFYATSLVALDVTTGKPRWRFQAVRNDVWDYDFGAQATLVDFPGPQGSVPALVLPSKQGDIYVLDRRTGRPLTPVGTIRAPGGGVEPAERARTQIVSLWHNLRKPALEERDMWGMSPIDQMICRIQYRRASYKGFYTPPTSEQRSIEYPGYNGGTDWGGIAVDPVRGVIVANYNDMPNYVRLVPRAEARRKGWAPRHQARGEIGGAEGAGDPQAGTPYAIDVNAGWRLPWTGMLCKEPPYGGIRAIDLATGRTIWDRAFGTARTNGPFGIPSMLPITIGTPNNGGAVVTASGLIFIAAATDNLIRAIDLATGKTLWSDVLPAGGQATPMVYEADGREYVVIYAGGHHFMETPIGDDVIAYALPRR</sequence>
<dbReference type="PANTHER" id="PTHR32303">
    <property type="entry name" value="QUINOPROTEIN ALCOHOL DEHYDROGENASE (CYTOCHROME C)"/>
    <property type="match status" value="1"/>
</dbReference>
<comment type="similarity">
    <text evidence="2">Belongs to the bacterial PQQ dehydrogenase family.</text>
</comment>
<dbReference type="SMART" id="SM00564">
    <property type="entry name" value="PQQ"/>
    <property type="match status" value="5"/>
</dbReference>
<accession>A0A1Y6FND1</accession>
<feature type="transmembrane region" description="Helical" evidence="4">
    <location>
        <begin position="120"/>
        <end position="142"/>
    </location>
</feature>
<dbReference type="GO" id="GO:0016020">
    <property type="term" value="C:membrane"/>
    <property type="evidence" value="ECO:0007669"/>
    <property type="project" value="InterPro"/>
</dbReference>